<dbReference type="SUPFAM" id="SSF52499">
    <property type="entry name" value="Isochorismatase-like hydrolases"/>
    <property type="match status" value="1"/>
</dbReference>
<dbReference type="InterPro" id="IPR036380">
    <property type="entry name" value="Isochorismatase-like_sf"/>
</dbReference>
<name>A0A7G6E741_THEFR</name>
<reference evidence="2 3" key="1">
    <citation type="journal article" date="2019" name="Front. Microbiol.">
        <title>Thermoanaerosceptrum fracticalcis gen. nov. sp. nov., a Novel Fumarate-Fermenting Microorganism From a Deep Fractured Carbonate Aquifer of the US Great Basin.</title>
        <authorList>
            <person name="Hamilton-Brehm S.D."/>
            <person name="Stewart L.E."/>
            <person name="Zavarin M."/>
            <person name="Caldwell M."/>
            <person name="Lawson P.A."/>
            <person name="Onstott T.C."/>
            <person name="Grzymski J."/>
            <person name="Neveux I."/>
            <person name="Lollar B.S."/>
            <person name="Russell C.E."/>
            <person name="Moser D.P."/>
        </authorList>
    </citation>
    <scope>NUCLEOTIDE SEQUENCE [LARGE SCALE GENOMIC DNA]</scope>
    <source>
        <strain evidence="2 3">DRI-13</strain>
    </source>
</reference>
<dbReference type="CDD" id="cd01012">
    <property type="entry name" value="YcaC_related"/>
    <property type="match status" value="1"/>
</dbReference>
<evidence type="ECO:0000313" key="3">
    <source>
        <dbReference type="Proteomes" id="UP000515847"/>
    </source>
</evidence>
<proteinExistence type="predicted"/>
<dbReference type="Pfam" id="PF00857">
    <property type="entry name" value="Isochorismatase"/>
    <property type="match status" value="1"/>
</dbReference>
<dbReference type="AlphaFoldDB" id="A0A7G6E741"/>
<dbReference type="PANTHER" id="PTHR14119">
    <property type="entry name" value="HYDROLASE"/>
    <property type="match status" value="1"/>
</dbReference>
<organism evidence="2 3">
    <name type="scientific">Thermanaerosceptrum fracticalcis</name>
    <dbReference type="NCBI Taxonomy" id="1712410"/>
    <lineage>
        <taxon>Bacteria</taxon>
        <taxon>Bacillati</taxon>
        <taxon>Bacillota</taxon>
        <taxon>Clostridia</taxon>
        <taxon>Eubacteriales</taxon>
        <taxon>Peptococcaceae</taxon>
        <taxon>Thermanaerosceptrum</taxon>
    </lineage>
</organism>
<dbReference type="OrthoDB" id="9789777at2"/>
<dbReference type="KEGG" id="tfr:BR63_17505"/>
<evidence type="ECO:0000313" key="2">
    <source>
        <dbReference type="EMBL" id="QNB47895.1"/>
    </source>
</evidence>
<dbReference type="RefSeq" id="WP_034421180.1">
    <property type="nucleotide sequence ID" value="NZ_CP045798.1"/>
</dbReference>
<dbReference type="EMBL" id="CP045798">
    <property type="protein sequence ID" value="QNB47895.1"/>
    <property type="molecule type" value="Genomic_DNA"/>
</dbReference>
<gene>
    <name evidence="2" type="ORF">BR63_17505</name>
</gene>
<dbReference type="PANTHER" id="PTHR14119:SF3">
    <property type="entry name" value="ISOCHORISMATASE DOMAIN-CONTAINING PROTEIN 2"/>
    <property type="match status" value="1"/>
</dbReference>
<accession>A0A7G6E741</accession>
<evidence type="ECO:0000259" key="1">
    <source>
        <dbReference type="Pfam" id="PF00857"/>
    </source>
</evidence>
<dbReference type="Proteomes" id="UP000515847">
    <property type="component" value="Chromosome"/>
</dbReference>
<sequence length="180" mass="20251">MRILKENTAGVVIDMQEGLLPHIAGKEELTRNLIILIKGLKQCNIPMLVTQQYTKGLGTTVYPVKEALGEYTHIEKNSFSCCDEAVFKERIASLGKRIIIIAGIETHVCVLQTVIDLLEQNYFPVVIEDCVSSRKESDRRVALERMKQEGAIVSTYESILFELCRFAGTDTFKAISRLVK</sequence>
<dbReference type="Gene3D" id="3.40.50.850">
    <property type="entry name" value="Isochorismatase-like"/>
    <property type="match status" value="1"/>
</dbReference>
<feature type="domain" description="Isochorismatase-like" evidence="1">
    <location>
        <begin position="8"/>
        <end position="157"/>
    </location>
</feature>
<protein>
    <submittedName>
        <fullName evidence="2">Isochorismatase family protein</fullName>
    </submittedName>
</protein>
<dbReference type="InterPro" id="IPR050993">
    <property type="entry name" value="Isochorismatase_domain"/>
</dbReference>
<keyword evidence="3" id="KW-1185">Reference proteome</keyword>
<dbReference type="InterPro" id="IPR000868">
    <property type="entry name" value="Isochorismatase-like_dom"/>
</dbReference>